<keyword evidence="2 5" id="KW-0732">Signal</keyword>
<comment type="caution">
    <text evidence="6">The sequence shown here is derived from an EMBL/GenBank/DDBJ whole genome shotgun (WGS) entry which is preliminary data.</text>
</comment>
<protein>
    <submittedName>
        <fullName evidence="6">OmpH family outer membrane protein</fullName>
    </submittedName>
</protein>
<accession>A0A7W4J7L2</accession>
<feature type="signal peptide" evidence="5">
    <location>
        <begin position="1"/>
        <end position="36"/>
    </location>
</feature>
<reference evidence="6 7" key="1">
    <citation type="submission" date="2020-04" db="EMBL/GenBank/DDBJ databases">
        <title>Description of novel Gluconacetobacter.</title>
        <authorList>
            <person name="Sombolestani A."/>
        </authorList>
    </citation>
    <scope>NUCLEOTIDE SEQUENCE [LARGE SCALE GENOMIC DNA]</scope>
    <source>
        <strain evidence="6 7">LMG 21312</strain>
    </source>
</reference>
<sequence>MTEAFSAGHGRTGTPPARRWILAGLIAMSGIAPAMAAPRAAAPAPAPAAEAAGPDGAPPQPVLPEPAVPTFGALPAGVRPPQPVIGVFDTGEIMRQSVAVQQVEQEMGARREKLIREVRAEEAQIQALRQRMLNAPRDQAEIQQRALQQRVASDQQKFGERNRILQEDIQVAMNQVQREVAQVVNSIGKSRGLTMVVQSGLAVLHGPEVDISQQVVTRLNALLPHVYLPAENEDPEVIAKSGRFPTAPVQMPEPGPQDQQG</sequence>
<dbReference type="AlphaFoldDB" id="A0A7W4J7L2"/>
<dbReference type="GO" id="GO:0051082">
    <property type="term" value="F:unfolded protein binding"/>
    <property type="evidence" value="ECO:0007669"/>
    <property type="project" value="InterPro"/>
</dbReference>
<dbReference type="Pfam" id="PF03938">
    <property type="entry name" value="OmpH"/>
    <property type="match status" value="1"/>
</dbReference>
<dbReference type="SMART" id="SM00935">
    <property type="entry name" value="OmpH"/>
    <property type="match status" value="1"/>
</dbReference>
<organism evidence="6 7">
    <name type="scientific">Gluconacetobacter johannae</name>
    <dbReference type="NCBI Taxonomy" id="112140"/>
    <lineage>
        <taxon>Bacteria</taxon>
        <taxon>Pseudomonadati</taxon>
        <taxon>Pseudomonadota</taxon>
        <taxon>Alphaproteobacteria</taxon>
        <taxon>Acetobacterales</taxon>
        <taxon>Acetobacteraceae</taxon>
        <taxon>Gluconacetobacter</taxon>
    </lineage>
</organism>
<gene>
    <name evidence="6" type="ORF">HLH21_09295</name>
</gene>
<evidence type="ECO:0000313" key="6">
    <source>
        <dbReference type="EMBL" id="MBB2176124.1"/>
    </source>
</evidence>
<keyword evidence="3" id="KW-0175">Coiled coil</keyword>
<dbReference type="InterPro" id="IPR024930">
    <property type="entry name" value="Skp_dom_sf"/>
</dbReference>
<feature type="compositionally biased region" description="Low complexity" evidence="4">
    <location>
        <begin position="46"/>
        <end position="55"/>
    </location>
</feature>
<comment type="similarity">
    <text evidence="1">Belongs to the Skp family.</text>
</comment>
<dbReference type="PANTHER" id="PTHR35089">
    <property type="entry name" value="CHAPERONE PROTEIN SKP"/>
    <property type="match status" value="1"/>
</dbReference>
<dbReference type="PANTHER" id="PTHR35089:SF1">
    <property type="entry name" value="CHAPERONE PROTEIN SKP"/>
    <property type="match status" value="1"/>
</dbReference>
<evidence type="ECO:0000313" key="7">
    <source>
        <dbReference type="Proteomes" id="UP000561066"/>
    </source>
</evidence>
<dbReference type="EMBL" id="JABEQH010000011">
    <property type="protein sequence ID" value="MBB2176124.1"/>
    <property type="molecule type" value="Genomic_DNA"/>
</dbReference>
<evidence type="ECO:0000256" key="5">
    <source>
        <dbReference type="SAM" id="SignalP"/>
    </source>
</evidence>
<name>A0A7W4J7L2_9PROT</name>
<feature type="compositionally biased region" description="Pro residues" evidence="4">
    <location>
        <begin position="56"/>
        <end position="67"/>
    </location>
</feature>
<evidence type="ECO:0000256" key="3">
    <source>
        <dbReference type="SAM" id="Coils"/>
    </source>
</evidence>
<keyword evidence="7" id="KW-1185">Reference proteome</keyword>
<dbReference type="Proteomes" id="UP000561066">
    <property type="component" value="Unassembled WGS sequence"/>
</dbReference>
<dbReference type="Gene3D" id="3.30.910.20">
    <property type="entry name" value="Skp domain"/>
    <property type="match status" value="1"/>
</dbReference>
<feature type="region of interest" description="Disordered" evidence="4">
    <location>
        <begin position="242"/>
        <end position="261"/>
    </location>
</feature>
<proteinExistence type="inferred from homology"/>
<dbReference type="GO" id="GO:0050821">
    <property type="term" value="P:protein stabilization"/>
    <property type="evidence" value="ECO:0007669"/>
    <property type="project" value="TreeGrafter"/>
</dbReference>
<feature type="region of interest" description="Disordered" evidence="4">
    <location>
        <begin position="46"/>
        <end position="68"/>
    </location>
</feature>
<dbReference type="SUPFAM" id="SSF111384">
    <property type="entry name" value="OmpH-like"/>
    <property type="match status" value="1"/>
</dbReference>
<dbReference type="GO" id="GO:0005829">
    <property type="term" value="C:cytosol"/>
    <property type="evidence" value="ECO:0007669"/>
    <property type="project" value="TreeGrafter"/>
</dbReference>
<dbReference type="RefSeq" id="WP_182943485.1">
    <property type="nucleotide sequence ID" value="NZ_JABEQH010000011.1"/>
</dbReference>
<feature type="chain" id="PRO_5030725695" evidence="5">
    <location>
        <begin position="37"/>
        <end position="261"/>
    </location>
</feature>
<evidence type="ECO:0000256" key="2">
    <source>
        <dbReference type="ARBA" id="ARBA00022729"/>
    </source>
</evidence>
<feature type="coiled-coil region" evidence="3">
    <location>
        <begin position="111"/>
        <end position="157"/>
    </location>
</feature>
<evidence type="ECO:0000256" key="1">
    <source>
        <dbReference type="ARBA" id="ARBA00009091"/>
    </source>
</evidence>
<evidence type="ECO:0000256" key="4">
    <source>
        <dbReference type="SAM" id="MobiDB-lite"/>
    </source>
</evidence>
<dbReference type="InterPro" id="IPR005632">
    <property type="entry name" value="Chaperone_Skp"/>
</dbReference>